<dbReference type="Pfam" id="PF02563">
    <property type="entry name" value="Poly_export"/>
    <property type="match status" value="1"/>
</dbReference>
<keyword evidence="2" id="KW-0472">Membrane</keyword>
<evidence type="ECO:0000259" key="3">
    <source>
        <dbReference type="Pfam" id="PF02563"/>
    </source>
</evidence>
<proteinExistence type="predicted"/>
<keyword evidence="2" id="KW-1133">Transmembrane helix</keyword>
<dbReference type="InterPro" id="IPR003715">
    <property type="entry name" value="Poly_export_N"/>
</dbReference>
<keyword evidence="2" id="KW-0812">Transmembrane</keyword>
<dbReference type="Proteomes" id="UP001500936">
    <property type="component" value="Unassembled WGS sequence"/>
</dbReference>
<reference evidence="5" key="1">
    <citation type="journal article" date="2019" name="Int. J. Syst. Evol. Microbiol.">
        <title>The Global Catalogue of Microorganisms (GCM) 10K type strain sequencing project: providing services to taxonomists for standard genome sequencing and annotation.</title>
        <authorList>
            <consortium name="The Broad Institute Genomics Platform"/>
            <consortium name="The Broad Institute Genome Sequencing Center for Infectious Disease"/>
            <person name="Wu L."/>
            <person name="Ma J."/>
        </authorList>
    </citation>
    <scope>NUCLEOTIDE SEQUENCE [LARGE SCALE GENOMIC DNA]</scope>
    <source>
        <strain evidence="5">JCM 17925</strain>
    </source>
</reference>
<feature type="transmembrane region" description="Helical" evidence="2">
    <location>
        <begin position="237"/>
        <end position="259"/>
    </location>
</feature>
<dbReference type="EMBL" id="BAABHB010000004">
    <property type="protein sequence ID" value="GAA4406001.1"/>
    <property type="molecule type" value="Genomic_DNA"/>
</dbReference>
<evidence type="ECO:0000313" key="5">
    <source>
        <dbReference type="Proteomes" id="UP001500936"/>
    </source>
</evidence>
<gene>
    <name evidence="4" type="ORF">GCM10023187_24980</name>
</gene>
<protein>
    <submittedName>
        <fullName evidence="4">Polysaccharide biosynthesis/export family protein</fullName>
    </submittedName>
</protein>
<keyword evidence="1" id="KW-0732">Signal</keyword>
<name>A0ABP8KGI1_9BACT</name>
<dbReference type="Gene3D" id="3.10.560.10">
    <property type="entry name" value="Outer membrane lipoprotein wza domain like"/>
    <property type="match status" value="1"/>
</dbReference>
<evidence type="ECO:0000313" key="4">
    <source>
        <dbReference type="EMBL" id="GAA4406001.1"/>
    </source>
</evidence>
<dbReference type="PANTHER" id="PTHR33619">
    <property type="entry name" value="POLYSACCHARIDE EXPORT PROTEIN GFCE-RELATED"/>
    <property type="match status" value="1"/>
</dbReference>
<dbReference type="Gene3D" id="3.30.1950.10">
    <property type="entry name" value="wza like domain"/>
    <property type="match status" value="1"/>
</dbReference>
<dbReference type="InterPro" id="IPR049712">
    <property type="entry name" value="Poly_export"/>
</dbReference>
<dbReference type="PANTHER" id="PTHR33619:SF3">
    <property type="entry name" value="POLYSACCHARIDE EXPORT PROTEIN GFCE-RELATED"/>
    <property type="match status" value="1"/>
</dbReference>
<keyword evidence="5" id="KW-1185">Reference proteome</keyword>
<evidence type="ECO:0000256" key="1">
    <source>
        <dbReference type="ARBA" id="ARBA00022729"/>
    </source>
</evidence>
<evidence type="ECO:0000256" key="2">
    <source>
        <dbReference type="SAM" id="Phobius"/>
    </source>
</evidence>
<organism evidence="4 5">
    <name type="scientific">Nibrella viscosa</name>
    <dbReference type="NCBI Taxonomy" id="1084524"/>
    <lineage>
        <taxon>Bacteria</taxon>
        <taxon>Pseudomonadati</taxon>
        <taxon>Bacteroidota</taxon>
        <taxon>Cytophagia</taxon>
        <taxon>Cytophagales</taxon>
        <taxon>Spirosomataceae</taxon>
        <taxon>Nibrella</taxon>
    </lineage>
</organism>
<comment type="caution">
    <text evidence="4">The sequence shown here is derived from an EMBL/GenBank/DDBJ whole genome shotgun (WGS) entry which is preliminary data.</text>
</comment>
<accession>A0ABP8KGI1</accession>
<feature type="domain" description="Polysaccharide export protein N-terminal" evidence="3">
    <location>
        <begin position="84"/>
        <end position="141"/>
    </location>
</feature>
<sequence length="260" mass="29372">MYILMMLVFFSVNHSEAQKQHKARKRDPITYFQTLNQLDTTQTEVVKASPFQLLPGTEVGIVVSSMNNEADVVFNPFLTTGKSGNSELKEITGYQLDEEGNIEFPLIGKVNFLNLTTRQAAEALKEKLKKHINNPFVTVRVLNFQVTVLGEVSKPAVLSIHKERITVPEVISMAGDLTIYGKRDNVLVVREISGKREFGVLNLNDRSLFQSPYYFLKPNDIIYVEPLRSKKLLAGKLFPWVPTILSGMSLITFLVVNLLR</sequence>